<dbReference type="Proteomes" id="UP000005838">
    <property type="component" value="Unassembled WGS sequence"/>
</dbReference>
<reference evidence="1 2" key="1">
    <citation type="journal article" date="2013" name="Pathog. Dis.">
        <title>Genome sequences of 65 Helicobacter pylori strains isolated from asymptomatic individuals and patients with gastric cancer, peptic ulcer disease, or gastritis.</title>
        <authorList>
            <person name="Blanchard T.G."/>
            <person name="Czinn S.J."/>
            <person name="Correa P."/>
            <person name="Nakazawa T."/>
            <person name="Keelan M."/>
            <person name="Morningstar L."/>
            <person name="Santana-Cruz I."/>
            <person name="Maroo A."/>
            <person name="McCracken C."/>
            <person name="Shefchek K."/>
            <person name="Daugherty S."/>
            <person name="Song Y."/>
            <person name="Fraser C.M."/>
            <person name="Fricke W.F."/>
        </authorList>
    </citation>
    <scope>NUCLEOTIDE SEQUENCE [LARGE SCALE GENOMIC DNA]</scope>
    <source>
        <strain evidence="1 2">Hp P-15</strain>
    </source>
</reference>
<organism evidence="1 2">
    <name type="scientific">Helicobacter pylori Hp P-15</name>
    <dbReference type="NCBI Taxonomy" id="992080"/>
    <lineage>
        <taxon>Bacteria</taxon>
        <taxon>Pseudomonadati</taxon>
        <taxon>Campylobacterota</taxon>
        <taxon>Epsilonproteobacteria</taxon>
        <taxon>Campylobacterales</taxon>
        <taxon>Helicobacteraceae</taxon>
        <taxon>Helicobacter</taxon>
    </lineage>
</organism>
<comment type="caution">
    <text evidence="1">The sequence shown here is derived from an EMBL/GenBank/DDBJ whole genome shotgun (WGS) entry which is preliminary data.</text>
</comment>
<sequence length="45" mass="5333">MKISRLSAIKNRESGCYYFRHVAQITRGRVKNPLNPLFLVLHKNY</sequence>
<dbReference type="PATRIC" id="fig|992080.3.peg.1021"/>
<accession>J0F6R2</accession>
<gene>
    <name evidence="1" type="ORF">HPHPP15_1042</name>
</gene>
<evidence type="ECO:0000313" key="1">
    <source>
        <dbReference type="EMBL" id="EJC07709.1"/>
    </source>
</evidence>
<proteinExistence type="predicted"/>
<name>J0F6R2_HELPX</name>
<dbReference type="AlphaFoldDB" id="J0F6R2"/>
<protein>
    <submittedName>
        <fullName evidence="1">Uncharacterized protein</fullName>
    </submittedName>
</protein>
<evidence type="ECO:0000313" key="2">
    <source>
        <dbReference type="Proteomes" id="UP000005838"/>
    </source>
</evidence>
<dbReference type="EMBL" id="AKPP01000003">
    <property type="protein sequence ID" value="EJC07709.1"/>
    <property type="molecule type" value="Genomic_DNA"/>
</dbReference>